<gene>
    <name evidence="13" type="ORF">AW171_hschr84964</name>
</gene>
<evidence type="ECO:0000256" key="11">
    <source>
        <dbReference type="SAM" id="SignalP"/>
    </source>
</evidence>
<dbReference type="SUPFAM" id="SSF51445">
    <property type="entry name" value="(Trans)glycosidases"/>
    <property type="match status" value="1"/>
</dbReference>
<dbReference type="GeneID" id="28726270"/>
<evidence type="ECO:0000313" key="13">
    <source>
        <dbReference type="EMBL" id="AMD22901.1"/>
    </source>
</evidence>
<comment type="similarity">
    <text evidence="2 10">Belongs to the glycosyl hydrolase 5 (cellulase A) family.</text>
</comment>
<dbReference type="GO" id="GO:0005576">
    <property type="term" value="C:extracellular region"/>
    <property type="evidence" value="ECO:0007669"/>
    <property type="project" value="UniProtKB-SubCell"/>
</dbReference>
<dbReference type="GO" id="GO:0009986">
    <property type="term" value="C:cell surface"/>
    <property type="evidence" value="ECO:0007669"/>
    <property type="project" value="TreeGrafter"/>
</dbReference>
<dbReference type="GO" id="GO:0009277">
    <property type="term" value="C:fungal-type cell wall"/>
    <property type="evidence" value="ECO:0007669"/>
    <property type="project" value="UniProtKB-ARBA"/>
</dbReference>
<sequence>MMFSPDLVWFIGTIVWYFSSFSLATPIPDREGLQIVTNQKRYFNYGEGVVRGVNLGGWLVLEPYITPSLFETFRTNPDNDDGIPVDEYNFCKALGPELARSRLTAHWDAFYTEKDFYNIAAAGLNMVRIPVGYWAFMTLEDDPYVTKLQEEYLDKAIEWSRNAGLHVWIDLHGAPGSQNRFDNSGLRGRLDFLKEPNLSLLKEVLRYMLDKYSQPQYDDVIIGIQVLNEPFGPDVDMQDIKDLYYFAYDYLRNELCRDQVLVLHDAFTPPHYWDRDFTIESGHWGVLIDHHHYQVFSPGEVASDMDQKVRTACSWGTEFMNESHWSVTGEWSAALTDCAKWLNGVGRGARYDGTFPESWFIGSCENNEDVPSWSVERKNNVRRYIEVQLEAFEMKGGWIFWCYKTENAVEWDFQRLAYYGLFPQPLDHRLYPSQCA</sequence>
<dbReference type="OrthoDB" id="62120at2759"/>
<comment type="subcellular location">
    <subcellularLocation>
        <location evidence="1">Secreted</location>
    </subcellularLocation>
</comment>
<name>A0A0X8HWB5_9SACH</name>
<keyword evidence="6 10" id="KW-0326">Glycosidase</keyword>
<keyword evidence="7" id="KW-0961">Cell wall biogenesis/degradation</keyword>
<dbReference type="GO" id="GO:0004338">
    <property type="term" value="F:glucan exo-1,3-beta-glucosidase activity"/>
    <property type="evidence" value="ECO:0007669"/>
    <property type="project" value="UniProtKB-EC"/>
</dbReference>
<keyword evidence="5 10" id="KW-0378">Hydrolase</keyword>
<organism evidence="13 14">
    <name type="scientific">Eremothecium sinecaudum</name>
    <dbReference type="NCBI Taxonomy" id="45286"/>
    <lineage>
        <taxon>Eukaryota</taxon>
        <taxon>Fungi</taxon>
        <taxon>Dikarya</taxon>
        <taxon>Ascomycota</taxon>
        <taxon>Saccharomycotina</taxon>
        <taxon>Saccharomycetes</taxon>
        <taxon>Saccharomycetales</taxon>
        <taxon>Saccharomycetaceae</taxon>
        <taxon>Eremothecium</taxon>
    </lineage>
</organism>
<dbReference type="STRING" id="45286.A0A0X8HWB5"/>
<evidence type="ECO:0000256" key="1">
    <source>
        <dbReference type="ARBA" id="ARBA00004613"/>
    </source>
</evidence>
<dbReference type="Gene3D" id="3.20.20.80">
    <property type="entry name" value="Glycosidases"/>
    <property type="match status" value="1"/>
</dbReference>
<evidence type="ECO:0000313" key="14">
    <source>
        <dbReference type="Proteomes" id="UP000243052"/>
    </source>
</evidence>
<reference evidence="13 14" key="1">
    <citation type="submission" date="2016-01" db="EMBL/GenBank/DDBJ databases">
        <title>Genome sequence of the yeast Holleya sinecauda.</title>
        <authorList>
            <person name="Dietrich F.S."/>
        </authorList>
    </citation>
    <scope>NUCLEOTIDE SEQUENCE [LARGE SCALE GENOMIC DNA]</scope>
    <source>
        <strain evidence="13 14">ATCC 58844</strain>
    </source>
</reference>
<evidence type="ECO:0000256" key="10">
    <source>
        <dbReference type="RuleBase" id="RU361153"/>
    </source>
</evidence>
<dbReference type="PANTHER" id="PTHR31297">
    <property type="entry name" value="GLUCAN ENDO-1,6-BETA-GLUCOSIDASE B"/>
    <property type="match status" value="1"/>
</dbReference>
<evidence type="ECO:0000256" key="5">
    <source>
        <dbReference type="ARBA" id="ARBA00022801"/>
    </source>
</evidence>
<dbReference type="EMBL" id="CP014248">
    <property type="protein sequence ID" value="AMD22901.1"/>
    <property type="molecule type" value="Genomic_DNA"/>
</dbReference>
<keyword evidence="14" id="KW-1185">Reference proteome</keyword>
<evidence type="ECO:0000256" key="6">
    <source>
        <dbReference type="ARBA" id="ARBA00023295"/>
    </source>
</evidence>
<dbReference type="GO" id="GO:0009251">
    <property type="term" value="P:glucan catabolic process"/>
    <property type="evidence" value="ECO:0007669"/>
    <property type="project" value="TreeGrafter"/>
</dbReference>
<dbReference type="PROSITE" id="PS00659">
    <property type="entry name" value="GLYCOSYL_HYDROL_F5"/>
    <property type="match status" value="1"/>
</dbReference>
<feature type="domain" description="Glycoside hydrolase family 5" evidence="12">
    <location>
        <begin position="104"/>
        <end position="253"/>
    </location>
</feature>
<proteinExistence type="inferred from homology"/>
<dbReference type="AlphaFoldDB" id="A0A0X8HWB5"/>
<evidence type="ECO:0000256" key="3">
    <source>
        <dbReference type="ARBA" id="ARBA00022525"/>
    </source>
</evidence>
<protein>
    <recommendedName>
        <fullName evidence="9">glucan 1,3-beta-glucosidase</fullName>
        <ecNumber evidence="9">3.2.1.58</ecNumber>
    </recommendedName>
</protein>
<feature type="signal peptide" evidence="11">
    <location>
        <begin position="1"/>
        <end position="24"/>
    </location>
</feature>
<dbReference type="PANTHER" id="PTHR31297:SF1">
    <property type="entry name" value="GLUCAN 1,3-BETA-GLUCOSIDASE I_II-RELATED"/>
    <property type="match status" value="1"/>
</dbReference>
<dbReference type="EC" id="3.2.1.58" evidence="9"/>
<dbReference type="FunFam" id="3.20.20.80:FF:000033">
    <property type="entry name" value="Glucan 1,3-beta-glucosidase A"/>
    <property type="match status" value="1"/>
</dbReference>
<evidence type="ECO:0000256" key="8">
    <source>
        <dbReference type="ARBA" id="ARBA00036824"/>
    </source>
</evidence>
<accession>A0A0X8HWB5</accession>
<evidence type="ECO:0000256" key="4">
    <source>
        <dbReference type="ARBA" id="ARBA00022729"/>
    </source>
</evidence>
<dbReference type="InterPro" id="IPR001547">
    <property type="entry name" value="Glyco_hydro_5"/>
</dbReference>
<evidence type="ECO:0000256" key="7">
    <source>
        <dbReference type="ARBA" id="ARBA00023316"/>
    </source>
</evidence>
<evidence type="ECO:0000256" key="2">
    <source>
        <dbReference type="ARBA" id="ARBA00005641"/>
    </source>
</evidence>
<evidence type="ECO:0000256" key="9">
    <source>
        <dbReference type="ARBA" id="ARBA00038929"/>
    </source>
</evidence>
<evidence type="ECO:0000259" key="12">
    <source>
        <dbReference type="Pfam" id="PF00150"/>
    </source>
</evidence>
<dbReference type="RefSeq" id="XP_017989897.1">
    <property type="nucleotide sequence ID" value="XM_018134408.1"/>
</dbReference>
<dbReference type="InterPro" id="IPR050386">
    <property type="entry name" value="Glycosyl_hydrolase_5"/>
</dbReference>
<keyword evidence="3" id="KW-0964">Secreted</keyword>
<keyword evidence="4 11" id="KW-0732">Signal</keyword>
<dbReference type="Pfam" id="PF00150">
    <property type="entry name" value="Cellulase"/>
    <property type="match status" value="1"/>
</dbReference>
<dbReference type="InterPro" id="IPR017853">
    <property type="entry name" value="GH"/>
</dbReference>
<dbReference type="GO" id="GO:0071555">
    <property type="term" value="P:cell wall organization"/>
    <property type="evidence" value="ECO:0007669"/>
    <property type="project" value="UniProtKB-KW"/>
</dbReference>
<feature type="chain" id="PRO_5007066985" description="glucan 1,3-beta-glucosidase" evidence="11">
    <location>
        <begin position="25"/>
        <end position="436"/>
    </location>
</feature>
<comment type="catalytic activity">
    <reaction evidence="8">
        <text>Successive hydrolysis of beta-D-glucose units from the non-reducing ends of (1-&gt;3)-beta-D-glucans, releasing alpha-glucose.</text>
        <dbReference type="EC" id="3.2.1.58"/>
    </reaction>
</comment>
<dbReference type="InterPro" id="IPR018087">
    <property type="entry name" value="Glyco_hydro_5_CS"/>
</dbReference>
<dbReference type="Proteomes" id="UP000243052">
    <property type="component" value="Chromosome viii"/>
</dbReference>